<feature type="transmembrane region" description="Helical" evidence="1">
    <location>
        <begin position="404"/>
        <end position="428"/>
    </location>
</feature>
<reference evidence="2 3" key="1">
    <citation type="submission" date="2016-11" db="EMBL/GenBank/DDBJ databases">
        <authorList>
            <person name="Jaros S."/>
            <person name="Januszkiewicz K."/>
            <person name="Wedrychowicz H."/>
        </authorList>
    </citation>
    <scope>NUCLEOTIDE SEQUENCE [LARGE SCALE GENOMIC DNA]</scope>
    <source>
        <strain evidence="2 3">DSM 10502</strain>
    </source>
</reference>
<dbReference type="Pfam" id="PF04286">
    <property type="entry name" value="DUF445"/>
    <property type="match status" value="1"/>
</dbReference>
<dbReference type="RefSeq" id="WP_094756417.1">
    <property type="nucleotide sequence ID" value="NZ_FQUG01000002.1"/>
</dbReference>
<keyword evidence="3" id="KW-1185">Reference proteome</keyword>
<organism evidence="2 3">
    <name type="scientific">Schwartzia succinivorans DSM 10502</name>
    <dbReference type="NCBI Taxonomy" id="1123243"/>
    <lineage>
        <taxon>Bacteria</taxon>
        <taxon>Bacillati</taxon>
        <taxon>Bacillota</taxon>
        <taxon>Negativicutes</taxon>
        <taxon>Selenomonadales</taxon>
        <taxon>Selenomonadaceae</taxon>
        <taxon>Schwartzia</taxon>
    </lineage>
</organism>
<keyword evidence="1" id="KW-0472">Membrane</keyword>
<gene>
    <name evidence="2" type="ORF">SAMN02745190_00572</name>
</gene>
<sequence length="429" mass="48583">MMPWSHWNQADKTLLFAFVLFLFGLCIKSAYPASVFSNGFLFVAEAALVGGAADWFAVTALFRKPFGFPYHTAILPRRRRDFVEAAVKLVQREFFTSRRLITMVDSYDWKALFLSLAEENDFKRRSGDFIYKKIIELLDEVDLSKYSKDVSDALRHELSSVSVPVVISWLGNYLKDEGRDQRILSRGAKWLRVKVESDEAKALFHDAINDMVQKKAEGAGLLGMLFVSLGKASNIINVDELTEIIQQEAERFLDEASEQGSETSNKILEVFYRKLDDAAEDEGLINTLDTVRERLLKRLPIDDTVDTLFVILRQRTRDMLNDDGSEVSTLIRSVIDSEIEKAWNLLEGDEHVAALLDALARDMAGRSALKAQEIGGIVVREVMERLTDEQLNHIVYSKIEPDLLWIRMNGSVVGALIGCVLFMVMTVVK</sequence>
<dbReference type="InterPro" id="IPR007383">
    <property type="entry name" value="DUF445"/>
</dbReference>
<dbReference type="EMBL" id="FQUG01000002">
    <property type="protein sequence ID" value="SHE47021.1"/>
    <property type="molecule type" value="Genomic_DNA"/>
</dbReference>
<proteinExistence type="predicted"/>
<evidence type="ECO:0000313" key="2">
    <source>
        <dbReference type="EMBL" id="SHE47021.1"/>
    </source>
</evidence>
<dbReference type="Proteomes" id="UP000184404">
    <property type="component" value="Unassembled WGS sequence"/>
</dbReference>
<dbReference type="STRING" id="1123243.SAMN02745190_00572"/>
<keyword evidence="1" id="KW-1133">Transmembrane helix</keyword>
<protein>
    <submittedName>
        <fullName evidence="2">Uncharacterized membrane-anchored protein YjiN, DUF445 family</fullName>
    </submittedName>
</protein>
<dbReference type="AlphaFoldDB" id="A0A1M4TRB8"/>
<keyword evidence="1" id="KW-0812">Transmembrane</keyword>
<dbReference type="PANTHER" id="PTHR38442">
    <property type="entry name" value="INNER MEMBRANE PROTEIN-RELATED"/>
    <property type="match status" value="1"/>
</dbReference>
<dbReference type="GO" id="GO:0005886">
    <property type="term" value="C:plasma membrane"/>
    <property type="evidence" value="ECO:0007669"/>
    <property type="project" value="TreeGrafter"/>
</dbReference>
<accession>A0A1M4TRB8</accession>
<dbReference type="PANTHER" id="PTHR38442:SF1">
    <property type="entry name" value="INNER MEMBRANE PROTEIN"/>
    <property type="match status" value="1"/>
</dbReference>
<dbReference type="OrthoDB" id="9769590at2"/>
<evidence type="ECO:0000313" key="3">
    <source>
        <dbReference type="Proteomes" id="UP000184404"/>
    </source>
</evidence>
<name>A0A1M4TRB8_9FIRM</name>
<evidence type="ECO:0000256" key="1">
    <source>
        <dbReference type="SAM" id="Phobius"/>
    </source>
</evidence>